<sequence length="691" mass="77933">MISVLIVNYFCHELTARAAGSVLADDPSAQVIVVDNSNDRDEAENLRKSLPGKAELVISPINLGFGRACNLAFERAAGEWIMLLNPDAFILPGCLQKLLSALQNHPEAGAASPIVQWDEAGTFLLPPGQMQNPTWEWLLAIGLRFPAFGLWLSMRFRAYALQCLYASQPIRQRMLSGGHMLLRRSVIDAIGGLFDPAFFMYYEDTDLCRRIAKAGFELMLIPEARAVHEWRNDPAKSEHVSGSRLHYLCKHFPSIWLTDKLRQKFEQRFPLKIGQFHDLGICKSAPTFDLPSDQNGTWLLELSPHPLLIPAAYHSSPVAPDTIPSSIWNLLGPARYWARITAPNGEKSLFTWEIPNPASKPDVAIAPARQTQNINQNEYIDWAHPSNESELLDLFRSAFGHQMQPELWRWKYRNLETLGAVLRRNGRAIAFYGAMPRTIRLLGAPATAVQIGDVMVHPKERGTLTRKGPFFQAAASFLERFVGQDRAFPIAFGFPSERPYRLATRLGLYDKVGELVRVSWPALQARPSYKVRIRPLSLEDGAAATRLWQEMAEALQNQIIGVRDWPYLQHRYLQHPTLTYQLYLISSRLTGTPIGIIVIRILDDAVELLDIIVPPDRISTLVLCLQRLTWHFNKPLAYAWVTSQNAKLLAGHVGEIAPTGIIIPHNNWTPGMPASELLDRWWLMGGDTDFR</sequence>
<evidence type="ECO:0000313" key="3">
    <source>
        <dbReference type="Proteomes" id="UP000733744"/>
    </source>
</evidence>
<dbReference type="Pfam" id="PF00535">
    <property type="entry name" value="Glycos_transf_2"/>
    <property type="match status" value="1"/>
</dbReference>
<proteinExistence type="predicted"/>
<dbReference type="Proteomes" id="UP000733744">
    <property type="component" value="Unassembled WGS sequence"/>
</dbReference>
<keyword evidence="3" id="KW-1185">Reference proteome</keyword>
<evidence type="ECO:0000313" key="2">
    <source>
        <dbReference type="EMBL" id="TRW92209.1"/>
    </source>
</evidence>
<dbReference type="CDD" id="cd04186">
    <property type="entry name" value="GT_2_like_c"/>
    <property type="match status" value="1"/>
</dbReference>
<evidence type="ECO:0000259" key="1">
    <source>
        <dbReference type="Pfam" id="PF00535"/>
    </source>
</evidence>
<protein>
    <submittedName>
        <fullName evidence="2">GNAT family N-acetyltransferase</fullName>
    </submittedName>
</protein>
<dbReference type="SUPFAM" id="SSF53448">
    <property type="entry name" value="Nucleotide-diphospho-sugar transferases"/>
    <property type="match status" value="1"/>
</dbReference>
<dbReference type="SUPFAM" id="SSF55729">
    <property type="entry name" value="Acyl-CoA N-acyltransferases (Nat)"/>
    <property type="match status" value="1"/>
</dbReference>
<dbReference type="InterPro" id="IPR016181">
    <property type="entry name" value="Acyl_CoA_acyltransferase"/>
</dbReference>
<feature type="domain" description="Glycosyltransferase 2-like" evidence="1">
    <location>
        <begin position="3"/>
        <end position="135"/>
    </location>
</feature>
<dbReference type="Gene3D" id="3.40.630.30">
    <property type="match status" value="1"/>
</dbReference>
<dbReference type="PANTHER" id="PTHR43179:SF7">
    <property type="entry name" value="RHAMNOSYLTRANSFERASE WBBL"/>
    <property type="match status" value="1"/>
</dbReference>
<accession>A0ABY3CB95</accession>
<organism evidence="2 3">
    <name type="scientific">Candidatus Methylobacter oryzae</name>
    <dbReference type="NCBI Taxonomy" id="2497749"/>
    <lineage>
        <taxon>Bacteria</taxon>
        <taxon>Pseudomonadati</taxon>
        <taxon>Pseudomonadota</taxon>
        <taxon>Gammaproteobacteria</taxon>
        <taxon>Methylococcales</taxon>
        <taxon>Methylococcaceae</taxon>
        <taxon>Methylobacter</taxon>
    </lineage>
</organism>
<dbReference type="RefSeq" id="WP_127028273.1">
    <property type="nucleotide sequence ID" value="NZ_RYFG02000108.1"/>
</dbReference>
<dbReference type="PANTHER" id="PTHR43179">
    <property type="entry name" value="RHAMNOSYLTRANSFERASE WBBL"/>
    <property type="match status" value="1"/>
</dbReference>
<gene>
    <name evidence="2" type="ORF">EKO24_015385</name>
</gene>
<dbReference type="Pfam" id="PF13527">
    <property type="entry name" value="Acetyltransf_9"/>
    <property type="match status" value="1"/>
</dbReference>
<name>A0ABY3CB95_9GAMM</name>
<reference evidence="2 3" key="1">
    <citation type="journal article" date="2019" name="Antonie Van Leeuwenhoek">
        <title>Description of 'Ca. Methylobacter oryzae' KRF1, a novel species from the environmentally important Methylobacter clade 2.</title>
        <authorList>
            <person name="Khatri K."/>
            <person name="Mohite J.A."/>
            <person name="Pandit P.S."/>
            <person name="Bahulikar R."/>
            <person name="Rahalkar M.C."/>
        </authorList>
    </citation>
    <scope>NUCLEOTIDE SEQUENCE [LARGE SCALE GENOMIC DNA]</scope>
    <source>
        <strain evidence="2 3">KRF1</strain>
    </source>
</reference>
<comment type="caution">
    <text evidence="2">The sequence shown here is derived from an EMBL/GenBank/DDBJ whole genome shotgun (WGS) entry which is preliminary data.</text>
</comment>
<dbReference type="Gene3D" id="3.90.550.10">
    <property type="entry name" value="Spore Coat Polysaccharide Biosynthesis Protein SpsA, Chain A"/>
    <property type="match status" value="1"/>
</dbReference>
<dbReference type="EMBL" id="RYFG02000108">
    <property type="protein sequence ID" value="TRW92209.1"/>
    <property type="molecule type" value="Genomic_DNA"/>
</dbReference>
<dbReference type="InterPro" id="IPR029044">
    <property type="entry name" value="Nucleotide-diphossugar_trans"/>
</dbReference>
<dbReference type="InterPro" id="IPR001173">
    <property type="entry name" value="Glyco_trans_2-like"/>
</dbReference>